<proteinExistence type="inferred from homology"/>
<evidence type="ECO:0000313" key="6">
    <source>
        <dbReference type="Proteomes" id="UP000441404"/>
    </source>
</evidence>
<dbReference type="GO" id="GO:0043709">
    <property type="term" value="P:cell adhesion involved in single-species biofilm formation"/>
    <property type="evidence" value="ECO:0007669"/>
    <property type="project" value="TreeGrafter"/>
</dbReference>
<dbReference type="InterPro" id="IPR000259">
    <property type="entry name" value="Adhesion_dom_fimbrial"/>
</dbReference>
<dbReference type="InterPro" id="IPR008966">
    <property type="entry name" value="Adhesion_dom_sf"/>
</dbReference>
<dbReference type="InterPro" id="IPR036937">
    <property type="entry name" value="Adhesion_dom_fimbrial_sf"/>
</dbReference>
<sequence length="361" mass="37704">MNTFSQRLVCLIGLALCSKMSIAFGADDVNTCYWVSGSGPVTFTPDVGAVYIPRDAPLGSVIGIVNDLFPQNPERGYIGCANDGKTVLSFNAIASAPIFIGPLPPTPGTILHSNIPGVGVRIELQRPLVKEFSEDNSFTALNGPYVPMDSQHTGAMGSANFGLGNLRHRLTLIKIGKIAPGLHTLNGAQLFSGHFSGIGKAFSYGVTGTVIQAQCSLSGNPVSADPVNLGDWDNSHFTKPGDVTDAVDFHINLIDCEADPADANIATANIRLEGAKGSTVFDAAKGIFTLASSATAKGVGIQMLSADGLTPIALGVEVPVIAIQPGNTVLDFKARMYQTHPADQVESGSVEGALNFTLTYK</sequence>
<reference evidence="5 6" key="1">
    <citation type="submission" date="2019-10" db="EMBL/GenBank/DDBJ databases">
        <title>Evaluation of single-gene subtyping targets for Pseudomonas.</title>
        <authorList>
            <person name="Reichler S.J."/>
            <person name="Orsi R.H."/>
            <person name="Wiedmann M."/>
            <person name="Martin N.H."/>
            <person name="Murphy S.I."/>
        </authorList>
    </citation>
    <scope>NUCLEOTIDE SEQUENCE [LARGE SCALE GENOMIC DNA]</scope>
    <source>
        <strain evidence="5 6">FSL R10-3257</strain>
    </source>
</reference>
<dbReference type="Gene3D" id="2.60.40.3310">
    <property type="match status" value="1"/>
</dbReference>
<dbReference type="GO" id="GO:0009289">
    <property type="term" value="C:pilus"/>
    <property type="evidence" value="ECO:0007669"/>
    <property type="project" value="UniProtKB-SubCell"/>
</dbReference>
<evidence type="ECO:0000256" key="3">
    <source>
        <dbReference type="ARBA" id="ARBA00023263"/>
    </source>
</evidence>
<dbReference type="RefSeq" id="WP_153427824.1">
    <property type="nucleotide sequence ID" value="NZ_WIWJ01000008.1"/>
</dbReference>
<gene>
    <name evidence="5" type="ORF">GHO40_06550</name>
</gene>
<evidence type="ECO:0000313" key="5">
    <source>
        <dbReference type="EMBL" id="MQT46390.1"/>
    </source>
</evidence>
<dbReference type="Pfam" id="PF00419">
    <property type="entry name" value="Fimbrial"/>
    <property type="match status" value="1"/>
</dbReference>
<comment type="similarity">
    <text evidence="2">Belongs to the fimbrial protein family.</text>
</comment>
<evidence type="ECO:0000256" key="2">
    <source>
        <dbReference type="ARBA" id="ARBA00006671"/>
    </source>
</evidence>
<dbReference type="PANTHER" id="PTHR33420">
    <property type="entry name" value="FIMBRIAL SUBUNIT ELFA-RELATED"/>
    <property type="match status" value="1"/>
</dbReference>
<name>A0A6A7Y8M0_9PSED</name>
<comment type="subcellular location">
    <subcellularLocation>
        <location evidence="1">Fimbrium</location>
    </subcellularLocation>
</comment>
<protein>
    <submittedName>
        <fullName evidence="5">Fimbrial protein</fullName>
    </submittedName>
</protein>
<keyword evidence="3" id="KW-0281">Fimbrium</keyword>
<dbReference type="InterPro" id="IPR050263">
    <property type="entry name" value="Bact_Fimbrial_Adh_Pro"/>
</dbReference>
<organism evidence="5 6">
    <name type="scientific">Pseudomonas helleri</name>
    <dbReference type="NCBI Taxonomy" id="1608996"/>
    <lineage>
        <taxon>Bacteria</taxon>
        <taxon>Pseudomonadati</taxon>
        <taxon>Pseudomonadota</taxon>
        <taxon>Gammaproteobacteria</taxon>
        <taxon>Pseudomonadales</taxon>
        <taxon>Pseudomonadaceae</taxon>
        <taxon>Pseudomonas</taxon>
    </lineage>
</organism>
<dbReference type="Gene3D" id="2.60.40.1090">
    <property type="entry name" value="Fimbrial-type adhesion domain"/>
    <property type="match status" value="1"/>
</dbReference>
<accession>A0A6A7Y8M0</accession>
<evidence type="ECO:0000256" key="1">
    <source>
        <dbReference type="ARBA" id="ARBA00004561"/>
    </source>
</evidence>
<feature type="domain" description="Fimbrial-type adhesion" evidence="4">
    <location>
        <begin position="206"/>
        <end position="361"/>
    </location>
</feature>
<dbReference type="PANTHER" id="PTHR33420:SF14">
    <property type="entry name" value="TYPE 1 FIMBRIN D-MANNOSE SPECIFIC ADHESIN"/>
    <property type="match status" value="1"/>
</dbReference>
<dbReference type="SUPFAM" id="SSF49401">
    <property type="entry name" value="Bacterial adhesins"/>
    <property type="match status" value="1"/>
</dbReference>
<comment type="caution">
    <text evidence="5">The sequence shown here is derived from an EMBL/GenBank/DDBJ whole genome shotgun (WGS) entry which is preliminary data.</text>
</comment>
<dbReference type="AlphaFoldDB" id="A0A6A7Y8M0"/>
<dbReference type="EMBL" id="WIWJ01000008">
    <property type="protein sequence ID" value="MQT46390.1"/>
    <property type="molecule type" value="Genomic_DNA"/>
</dbReference>
<dbReference type="Proteomes" id="UP000441404">
    <property type="component" value="Unassembled WGS sequence"/>
</dbReference>
<evidence type="ECO:0000259" key="4">
    <source>
        <dbReference type="Pfam" id="PF00419"/>
    </source>
</evidence>